<reference evidence="3 4" key="1">
    <citation type="journal article" date="2012" name="J. Bacteriol.">
        <title>Draft Genome Sequence of the Extremely Halophilic Archaeon Halogranum salarium B-1T.</title>
        <authorList>
            <person name="Kim K.K."/>
            <person name="Lee K.C."/>
            <person name="Lee J.S."/>
        </authorList>
    </citation>
    <scope>NUCLEOTIDE SEQUENCE [LARGE SCALE GENOMIC DNA]</scope>
    <source>
        <strain evidence="3 4">B-1</strain>
    </source>
</reference>
<accession>J3JH72</accession>
<evidence type="ECO:0000313" key="3">
    <source>
        <dbReference type="EMBL" id="EJN60739.1"/>
    </source>
</evidence>
<dbReference type="GO" id="GO:0006813">
    <property type="term" value="P:potassium ion transport"/>
    <property type="evidence" value="ECO:0007669"/>
    <property type="project" value="InterPro"/>
</dbReference>
<feature type="compositionally biased region" description="Basic and acidic residues" evidence="1">
    <location>
        <begin position="128"/>
        <end position="152"/>
    </location>
</feature>
<dbReference type="PANTHER" id="PTHR43833">
    <property type="entry name" value="POTASSIUM CHANNEL PROTEIN 2-RELATED-RELATED"/>
    <property type="match status" value="1"/>
</dbReference>
<dbReference type="Pfam" id="PF02254">
    <property type="entry name" value="TrkA_N"/>
    <property type="match status" value="1"/>
</dbReference>
<dbReference type="SUPFAM" id="SSF51735">
    <property type="entry name" value="NAD(P)-binding Rossmann-fold domains"/>
    <property type="match status" value="1"/>
</dbReference>
<dbReference type="Gene3D" id="3.40.50.720">
    <property type="entry name" value="NAD(P)-binding Rossmann-like Domain"/>
    <property type="match status" value="1"/>
</dbReference>
<dbReference type="Proteomes" id="UP000007813">
    <property type="component" value="Unassembled WGS sequence"/>
</dbReference>
<dbReference type="AlphaFoldDB" id="J3JH72"/>
<gene>
    <name evidence="3" type="ORF">HSB1_13420</name>
</gene>
<protein>
    <recommendedName>
        <fullName evidence="2">RCK N-terminal domain-containing protein</fullName>
    </recommendedName>
</protein>
<comment type="caution">
    <text evidence="3">The sequence shown here is derived from an EMBL/GenBank/DDBJ whole genome shotgun (WGS) entry which is preliminary data.</text>
</comment>
<name>J3JH72_9EURY</name>
<dbReference type="EMBL" id="ALJD01000003">
    <property type="protein sequence ID" value="EJN60739.1"/>
    <property type="molecule type" value="Genomic_DNA"/>
</dbReference>
<dbReference type="OrthoDB" id="289108at2157"/>
<sequence>MGHDIVIVGGGVVGEALAGAFERASVEVVYLDTDSRAVDRAAESGVDAQLVETSEATALDHVSAEDVDIAIVASSEDSRNLLVAQLLQVRRARRVVALVNDPNNVDLFVDAGVEPVCATSALVSALDDRRRTTRDDAPQRTRVAGEVDRSDDASDSGVDA</sequence>
<feature type="domain" description="RCK N-terminal" evidence="2">
    <location>
        <begin position="5"/>
        <end position="116"/>
    </location>
</feature>
<dbReference type="InterPro" id="IPR036291">
    <property type="entry name" value="NAD(P)-bd_dom_sf"/>
</dbReference>
<proteinExistence type="predicted"/>
<feature type="region of interest" description="Disordered" evidence="1">
    <location>
        <begin position="128"/>
        <end position="160"/>
    </location>
</feature>
<dbReference type="InterPro" id="IPR050721">
    <property type="entry name" value="Trk_Ktr_HKT_K-transport"/>
</dbReference>
<evidence type="ECO:0000313" key="4">
    <source>
        <dbReference type="Proteomes" id="UP000007813"/>
    </source>
</evidence>
<dbReference type="eggNOG" id="arCOG01957">
    <property type="taxonomic scope" value="Archaea"/>
</dbReference>
<evidence type="ECO:0000256" key="1">
    <source>
        <dbReference type="SAM" id="MobiDB-lite"/>
    </source>
</evidence>
<organism evidence="3 4">
    <name type="scientific">Halogranum salarium B-1</name>
    <dbReference type="NCBI Taxonomy" id="1210908"/>
    <lineage>
        <taxon>Archaea</taxon>
        <taxon>Methanobacteriati</taxon>
        <taxon>Methanobacteriota</taxon>
        <taxon>Stenosarchaea group</taxon>
        <taxon>Halobacteria</taxon>
        <taxon>Halobacteriales</taxon>
        <taxon>Haloferacaceae</taxon>
    </lineage>
</organism>
<dbReference type="RefSeq" id="WP_009366458.1">
    <property type="nucleotide sequence ID" value="NZ_ALJD01000003.1"/>
</dbReference>
<evidence type="ECO:0000259" key="2">
    <source>
        <dbReference type="Pfam" id="PF02254"/>
    </source>
</evidence>
<dbReference type="InterPro" id="IPR003148">
    <property type="entry name" value="RCK_N"/>
</dbReference>